<accession>A0A8E2I8Y3</accession>
<comment type="caution">
    <text evidence="1">The sequence shown here is derived from an EMBL/GenBank/DDBJ whole genome shotgun (WGS) entry which is preliminary data.</text>
</comment>
<dbReference type="InterPro" id="IPR000182">
    <property type="entry name" value="GNAT_dom"/>
</dbReference>
<sequence length="176" mass="20653">MFPLLETERLNLRRIEKEDAEDIFRCFSNSDVTRYYGQESFTSFEQAEQIIEMFNHNFKERRGIRWGMELKDQKGIIGSIGFNAWVPKYKRAEIGYELHPDFWRKGYASEAVKAVVDYGFNHLDLNRIGAVVFLDNTASNDLLIKLGFEKEGVLRNYIYQNGISYDTNVYSLVKNH</sequence>
<dbReference type="InterPro" id="IPR016181">
    <property type="entry name" value="Acyl_CoA_acyltransferase"/>
</dbReference>
<dbReference type="RefSeq" id="WP_071977385.1">
    <property type="nucleotide sequence ID" value="NZ_BOQX01000016.1"/>
</dbReference>
<gene>
    <name evidence="1" type="ORF">BWZ43_11955</name>
</gene>
<dbReference type="InterPro" id="IPR051531">
    <property type="entry name" value="N-acetyltransferase"/>
</dbReference>
<dbReference type="Gene3D" id="3.40.630.30">
    <property type="match status" value="1"/>
</dbReference>
<proteinExistence type="predicted"/>
<organism evidence="1 2">
    <name type="scientific">Heyndrickxia oleronia</name>
    <dbReference type="NCBI Taxonomy" id="38875"/>
    <lineage>
        <taxon>Bacteria</taxon>
        <taxon>Bacillati</taxon>
        <taxon>Bacillota</taxon>
        <taxon>Bacilli</taxon>
        <taxon>Bacillales</taxon>
        <taxon>Bacillaceae</taxon>
        <taxon>Heyndrickxia</taxon>
    </lineage>
</organism>
<dbReference type="Pfam" id="PF13302">
    <property type="entry name" value="Acetyltransf_3"/>
    <property type="match status" value="1"/>
</dbReference>
<name>A0A8E2I8Y3_9BACI</name>
<evidence type="ECO:0000313" key="2">
    <source>
        <dbReference type="Proteomes" id="UP000189761"/>
    </source>
</evidence>
<evidence type="ECO:0000313" key="1">
    <source>
        <dbReference type="EMBL" id="OOP68178.1"/>
    </source>
</evidence>
<reference evidence="1 2" key="1">
    <citation type="submission" date="2017-01" db="EMBL/GenBank/DDBJ databases">
        <title>Draft genome sequence of Bacillus oleronius.</title>
        <authorList>
            <person name="Allam M."/>
        </authorList>
    </citation>
    <scope>NUCLEOTIDE SEQUENCE [LARGE SCALE GENOMIC DNA]</scope>
    <source>
        <strain evidence="1 2">DSM 9356</strain>
    </source>
</reference>
<dbReference type="Proteomes" id="UP000189761">
    <property type="component" value="Unassembled WGS sequence"/>
</dbReference>
<dbReference type="GO" id="GO:0008999">
    <property type="term" value="F:protein-N-terminal-alanine acetyltransferase activity"/>
    <property type="evidence" value="ECO:0007669"/>
    <property type="project" value="TreeGrafter"/>
</dbReference>
<dbReference type="GeneID" id="79870840"/>
<dbReference type="PANTHER" id="PTHR43792:SF9">
    <property type="entry name" value="RIBOSOMAL-PROTEIN-ALANINE ACETYLTRANSFERASE"/>
    <property type="match status" value="1"/>
</dbReference>
<dbReference type="SUPFAM" id="SSF55729">
    <property type="entry name" value="Acyl-CoA N-acyltransferases (Nat)"/>
    <property type="match status" value="1"/>
</dbReference>
<dbReference type="PANTHER" id="PTHR43792">
    <property type="entry name" value="GNAT FAMILY, PUTATIVE (AFU_ORTHOLOGUE AFUA_3G00765)-RELATED-RELATED"/>
    <property type="match status" value="1"/>
</dbReference>
<protein>
    <submittedName>
        <fullName evidence="1">GNAT family N-acetyltransferase</fullName>
    </submittedName>
</protein>
<keyword evidence="2" id="KW-1185">Reference proteome</keyword>
<dbReference type="PROSITE" id="PS51186">
    <property type="entry name" value="GNAT"/>
    <property type="match status" value="1"/>
</dbReference>
<dbReference type="CDD" id="cd04301">
    <property type="entry name" value="NAT_SF"/>
    <property type="match status" value="1"/>
</dbReference>
<dbReference type="AlphaFoldDB" id="A0A8E2I8Y3"/>
<dbReference type="GO" id="GO:0005737">
    <property type="term" value="C:cytoplasm"/>
    <property type="evidence" value="ECO:0007669"/>
    <property type="project" value="TreeGrafter"/>
</dbReference>
<dbReference type="EMBL" id="MTLA01000131">
    <property type="protein sequence ID" value="OOP68178.1"/>
    <property type="molecule type" value="Genomic_DNA"/>
</dbReference>
<keyword evidence="1" id="KW-0808">Transferase</keyword>